<dbReference type="AlphaFoldDB" id="A0A645IJK1"/>
<comment type="caution">
    <text evidence="2">The sequence shown here is derived from an EMBL/GenBank/DDBJ whole genome shotgun (WGS) entry which is preliminary data.</text>
</comment>
<protein>
    <submittedName>
        <fullName evidence="2">Uncharacterized protein</fullName>
    </submittedName>
</protein>
<accession>A0A645IJK1</accession>
<dbReference type="EMBL" id="VSSQ01116601">
    <property type="protein sequence ID" value="MPN51457.1"/>
    <property type="molecule type" value="Genomic_DNA"/>
</dbReference>
<evidence type="ECO:0000256" key="1">
    <source>
        <dbReference type="SAM" id="MobiDB-lite"/>
    </source>
</evidence>
<organism evidence="2">
    <name type="scientific">bioreactor metagenome</name>
    <dbReference type="NCBI Taxonomy" id="1076179"/>
    <lineage>
        <taxon>unclassified sequences</taxon>
        <taxon>metagenomes</taxon>
        <taxon>ecological metagenomes</taxon>
    </lineage>
</organism>
<gene>
    <name evidence="2" type="ORF">SDC9_199103</name>
</gene>
<sequence>MRRVFDRYLHGFKAHVFDLTKPPGAFIRKWGRKEEGVDSESHDFEPRPRARGVKAT</sequence>
<reference evidence="2" key="1">
    <citation type="submission" date="2019-08" db="EMBL/GenBank/DDBJ databases">
        <authorList>
            <person name="Kucharzyk K."/>
            <person name="Murdoch R.W."/>
            <person name="Higgins S."/>
            <person name="Loffler F."/>
        </authorList>
    </citation>
    <scope>NUCLEOTIDE SEQUENCE</scope>
</reference>
<feature type="region of interest" description="Disordered" evidence="1">
    <location>
        <begin position="33"/>
        <end position="56"/>
    </location>
</feature>
<feature type="compositionally biased region" description="Basic and acidic residues" evidence="1">
    <location>
        <begin position="33"/>
        <end position="48"/>
    </location>
</feature>
<proteinExistence type="predicted"/>
<name>A0A645IJK1_9ZZZZ</name>
<evidence type="ECO:0000313" key="2">
    <source>
        <dbReference type="EMBL" id="MPN51457.1"/>
    </source>
</evidence>